<dbReference type="AlphaFoldDB" id="G3CJS3"/>
<dbReference type="InterPro" id="IPR035940">
    <property type="entry name" value="CAP_sf"/>
</dbReference>
<dbReference type="EMBL" id="HP639840">
    <property type="protein sequence ID" value="AEM97977.1"/>
    <property type="molecule type" value="mRNA"/>
</dbReference>
<evidence type="ECO:0000256" key="1">
    <source>
        <dbReference type="SAM" id="SignalP"/>
    </source>
</evidence>
<reference evidence="2" key="2">
    <citation type="journal article" date="2011" name="J. Proteome Res.">
        <title>Insight into the salivary transcriptome and proteome of Dipetalogaster maxima.</title>
        <authorList>
            <person name="Assumpcao T.C."/>
            <person name="Charneau S."/>
            <person name="Santiago P.B."/>
            <person name="Francischetti I.M."/>
            <person name="Meng Z."/>
            <person name="Araujo C.N."/>
            <person name="Pham V.M."/>
            <person name="Queiroz R.M."/>
            <person name="de Castro C.N."/>
            <person name="Ricart C.A."/>
            <person name="Santana J.M."/>
            <person name="Ribeiro J.M."/>
        </authorList>
    </citation>
    <scope>NUCLEOTIDE SEQUENCE</scope>
    <source>
        <tissue evidence="2">Salivary gland</tissue>
    </source>
</reference>
<accession>G3CJS3</accession>
<proteinExistence type="evidence at transcript level"/>
<keyword evidence="1" id="KW-0732">Signal</keyword>
<protein>
    <submittedName>
        <fullName evidence="2">Short antigen-5-like protein</fullName>
    </submittedName>
</protein>
<evidence type="ECO:0000313" key="2">
    <source>
        <dbReference type="EMBL" id="AEM97977.1"/>
    </source>
</evidence>
<sequence>MAKTQCPLVFSLLALALSGTLQSSAAQCQNSNQFLGSLEIIGKYRKAVVSIHNYYRNLTAAGEAGEYYKQPPAENMLQLVSDFLTSASLISSTNIH</sequence>
<dbReference type="Gene3D" id="3.40.33.10">
    <property type="entry name" value="CAP"/>
    <property type="match status" value="1"/>
</dbReference>
<reference evidence="2" key="1">
    <citation type="submission" date="2010-12" db="EMBL/GenBank/DDBJ databases">
        <authorList>
            <person name="Assumpcao T.C.F."/>
            <person name="Charneau S."/>
            <person name="Santiago P.B.M."/>
            <person name="Francischetti I.M.B."/>
            <person name="Meng Z."/>
            <person name="Araujo C.N."/>
            <person name="Pham V.M."/>
            <person name="Queiroz R.M.L."/>
            <person name="Castro C.N."/>
            <person name="Ricart C.A."/>
            <person name="Santana J.M."/>
            <person name="Ribeiro J.M.C."/>
        </authorList>
    </citation>
    <scope>NUCLEOTIDE SEQUENCE</scope>
    <source>
        <tissue evidence="2">Salivary gland</tissue>
    </source>
</reference>
<name>G3CJS3_DIPMA</name>
<feature type="chain" id="PRO_5003442980" evidence="1">
    <location>
        <begin position="27"/>
        <end position="96"/>
    </location>
</feature>
<feature type="signal peptide" evidence="1">
    <location>
        <begin position="1"/>
        <end position="26"/>
    </location>
</feature>
<organism evidence="2">
    <name type="scientific">Dipetalogaster maximus</name>
    <name type="common">Blood-sucking bug</name>
    <dbReference type="NCBI Taxonomy" id="72496"/>
    <lineage>
        <taxon>Eukaryota</taxon>
        <taxon>Metazoa</taxon>
        <taxon>Ecdysozoa</taxon>
        <taxon>Arthropoda</taxon>
        <taxon>Hexapoda</taxon>
        <taxon>Insecta</taxon>
        <taxon>Pterygota</taxon>
        <taxon>Neoptera</taxon>
        <taxon>Paraneoptera</taxon>
        <taxon>Hemiptera</taxon>
        <taxon>Heteroptera</taxon>
        <taxon>Panheteroptera</taxon>
        <taxon>Cimicomorpha</taxon>
        <taxon>Reduviidae</taxon>
        <taxon>Triatominae</taxon>
        <taxon>Dipetalogaster</taxon>
    </lineage>
</organism>
<dbReference type="SUPFAM" id="SSF55797">
    <property type="entry name" value="PR-1-like"/>
    <property type="match status" value="1"/>
</dbReference>